<accession>A0AAW6U569</accession>
<comment type="caution">
    <text evidence="2">The sequence shown here is derived from an EMBL/GenBank/DDBJ whole genome shotgun (WGS) entry which is preliminary data.</text>
</comment>
<dbReference type="Proteomes" id="UP001431776">
    <property type="component" value="Unassembled WGS sequence"/>
</dbReference>
<gene>
    <name evidence="2" type="ORF">QJ522_19420</name>
</gene>
<sequence length="312" mass="34261">MRQSTIFHLALPLCAFAGLSCGTLAWSDEFAPGTKVGVVRSPLVREASGIVASRKNADVLWIHNDSGYPAHLYALDTQGNLLGTCPVVGARARDWEDIAIGPGPDPNQQYLYIGDIGDNESKYPSVWVYRVPEPDVDATNPFGQMRIGPAEPLELTYPDGPRDAETLLVDPLNGDIYIIAKRSFFCRVYRARFPDRPDGPVVLERVAVLPWGFATGGDVSPDGRRVIVRSPFNAALWIRPDGEPLWKAFEGRQIGIPLRMEPQGEAIGFDSRGEGYFTISEGVDPPLYYFALVSRADEELSDNSTSHADPAR</sequence>
<dbReference type="AlphaFoldDB" id="A0AAW6U569"/>
<proteinExistence type="predicted"/>
<keyword evidence="3" id="KW-1185">Reference proteome</keyword>
<reference evidence="2" key="1">
    <citation type="submission" date="2023-05" db="EMBL/GenBank/DDBJ databases">
        <title>Anaerotaeda fermentans gen. nov., sp. nov., a novel anaerobic planctomycete of the new family within the order Sedimentisphaerales isolated from Taman Peninsula, Russia.</title>
        <authorList>
            <person name="Khomyakova M.A."/>
            <person name="Merkel A.Y."/>
            <person name="Slobodkin A.I."/>
        </authorList>
    </citation>
    <scope>NUCLEOTIDE SEQUENCE</scope>
    <source>
        <strain evidence="2">M17dextr</strain>
    </source>
</reference>
<evidence type="ECO:0000313" key="3">
    <source>
        <dbReference type="Proteomes" id="UP001431776"/>
    </source>
</evidence>
<name>A0AAW6U569_9BACT</name>
<evidence type="ECO:0000313" key="2">
    <source>
        <dbReference type="EMBL" id="MDI6451241.1"/>
    </source>
</evidence>
<protein>
    <submittedName>
        <fullName evidence="2">Uncharacterized protein</fullName>
    </submittedName>
</protein>
<feature type="signal peptide" evidence="1">
    <location>
        <begin position="1"/>
        <end position="17"/>
    </location>
</feature>
<dbReference type="EMBL" id="JASCXX010000031">
    <property type="protein sequence ID" value="MDI6451241.1"/>
    <property type="molecule type" value="Genomic_DNA"/>
</dbReference>
<dbReference type="RefSeq" id="WP_349246649.1">
    <property type="nucleotide sequence ID" value="NZ_JASCXX010000031.1"/>
</dbReference>
<dbReference type="SUPFAM" id="SSF63825">
    <property type="entry name" value="YWTD domain"/>
    <property type="match status" value="1"/>
</dbReference>
<keyword evidence="1" id="KW-0732">Signal</keyword>
<evidence type="ECO:0000256" key="1">
    <source>
        <dbReference type="SAM" id="SignalP"/>
    </source>
</evidence>
<dbReference type="PROSITE" id="PS51257">
    <property type="entry name" value="PROKAR_LIPOPROTEIN"/>
    <property type="match status" value="1"/>
</dbReference>
<organism evidence="2 3">
    <name type="scientific">Anaerobaca lacustris</name>
    <dbReference type="NCBI Taxonomy" id="3044600"/>
    <lineage>
        <taxon>Bacteria</taxon>
        <taxon>Pseudomonadati</taxon>
        <taxon>Planctomycetota</taxon>
        <taxon>Phycisphaerae</taxon>
        <taxon>Sedimentisphaerales</taxon>
        <taxon>Anaerobacaceae</taxon>
        <taxon>Anaerobaca</taxon>
    </lineage>
</organism>
<feature type="chain" id="PRO_5043588597" evidence="1">
    <location>
        <begin position="18"/>
        <end position="312"/>
    </location>
</feature>